<accession>A0A2Z6PK50</accession>
<organism evidence="2 3">
    <name type="scientific">Trifolium subterraneum</name>
    <name type="common">Subterranean clover</name>
    <dbReference type="NCBI Taxonomy" id="3900"/>
    <lineage>
        <taxon>Eukaryota</taxon>
        <taxon>Viridiplantae</taxon>
        <taxon>Streptophyta</taxon>
        <taxon>Embryophyta</taxon>
        <taxon>Tracheophyta</taxon>
        <taxon>Spermatophyta</taxon>
        <taxon>Magnoliopsida</taxon>
        <taxon>eudicotyledons</taxon>
        <taxon>Gunneridae</taxon>
        <taxon>Pentapetalae</taxon>
        <taxon>rosids</taxon>
        <taxon>fabids</taxon>
        <taxon>Fabales</taxon>
        <taxon>Fabaceae</taxon>
        <taxon>Papilionoideae</taxon>
        <taxon>50 kb inversion clade</taxon>
        <taxon>NPAAA clade</taxon>
        <taxon>Hologalegina</taxon>
        <taxon>IRL clade</taxon>
        <taxon>Trifolieae</taxon>
        <taxon>Trifolium</taxon>
    </lineage>
</organism>
<evidence type="ECO:0000256" key="1">
    <source>
        <dbReference type="SAM" id="MobiDB-lite"/>
    </source>
</evidence>
<protein>
    <submittedName>
        <fullName evidence="2">Uncharacterized protein</fullName>
    </submittedName>
</protein>
<feature type="region of interest" description="Disordered" evidence="1">
    <location>
        <begin position="1"/>
        <end position="21"/>
    </location>
</feature>
<proteinExistence type="predicted"/>
<evidence type="ECO:0000313" key="2">
    <source>
        <dbReference type="EMBL" id="GAU45367.1"/>
    </source>
</evidence>
<dbReference type="EMBL" id="DF974118">
    <property type="protein sequence ID" value="GAU45367.1"/>
    <property type="molecule type" value="Genomic_DNA"/>
</dbReference>
<gene>
    <name evidence="2" type="ORF">TSUD_89860</name>
</gene>
<dbReference type="Proteomes" id="UP000242715">
    <property type="component" value="Unassembled WGS sequence"/>
</dbReference>
<keyword evidence="3" id="KW-1185">Reference proteome</keyword>
<sequence length="86" mass="9534">MLVKENVAVRTSPDQVVSPPIPIINTPISKANPKHMEERELPYQGRVSDDKSKKATMFMDEDRRTVSGDARIGLETHNLGDANMGT</sequence>
<name>A0A2Z6PK50_TRISU</name>
<dbReference type="AlphaFoldDB" id="A0A2Z6PK50"/>
<reference evidence="3" key="1">
    <citation type="journal article" date="2017" name="Front. Plant Sci.">
        <title>Climate Clever Clovers: New Paradigm to Reduce the Environmental Footprint of Ruminants by Breeding Low Methanogenic Forages Utilizing Haplotype Variation.</title>
        <authorList>
            <person name="Kaur P."/>
            <person name="Appels R."/>
            <person name="Bayer P.E."/>
            <person name="Keeble-Gagnere G."/>
            <person name="Wang J."/>
            <person name="Hirakawa H."/>
            <person name="Shirasawa K."/>
            <person name="Vercoe P."/>
            <person name="Stefanova K."/>
            <person name="Durmic Z."/>
            <person name="Nichols P."/>
            <person name="Revell C."/>
            <person name="Isobe S.N."/>
            <person name="Edwards D."/>
            <person name="Erskine W."/>
        </authorList>
    </citation>
    <scope>NUCLEOTIDE SEQUENCE [LARGE SCALE GENOMIC DNA]</scope>
    <source>
        <strain evidence="3">cv. Daliak</strain>
    </source>
</reference>
<evidence type="ECO:0000313" key="3">
    <source>
        <dbReference type="Proteomes" id="UP000242715"/>
    </source>
</evidence>